<dbReference type="SUPFAM" id="SSF52833">
    <property type="entry name" value="Thioredoxin-like"/>
    <property type="match status" value="1"/>
</dbReference>
<evidence type="ECO:0000313" key="1">
    <source>
        <dbReference type="EMBL" id="ABB73505.1"/>
    </source>
</evidence>
<gene>
    <name evidence="1" type="ordered locus">Nmul_A0197</name>
</gene>
<keyword evidence="2" id="KW-1185">Reference proteome</keyword>
<reference evidence="2" key="1">
    <citation type="submission" date="2005-08" db="EMBL/GenBank/DDBJ databases">
        <title>Complete sequence of chromosome 1 of Nitrosospira multiformis ATCC 25196.</title>
        <authorList>
            <person name="Copeland A."/>
            <person name="Lucas S."/>
            <person name="Lapidus A."/>
            <person name="Barry K."/>
            <person name="Detter J.C."/>
            <person name="Glavina T."/>
            <person name="Hammon N."/>
            <person name="Israni S."/>
            <person name="Pitluck S."/>
            <person name="Chain P."/>
            <person name="Malfatti S."/>
            <person name="Shin M."/>
            <person name="Vergez L."/>
            <person name="Schmutz J."/>
            <person name="Larimer F."/>
            <person name="Land M."/>
            <person name="Hauser L."/>
            <person name="Kyrpides N."/>
            <person name="Lykidis A."/>
            <person name="Richardson P."/>
        </authorList>
    </citation>
    <scope>NUCLEOTIDE SEQUENCE [LARGE SCALE GENOMIC DNA]</scope>
    <source>
        <strain evidence="2">ATCC 25196 / NCIMB 11849 / C 71</strain>
    </source>
</reference>
<protein>
    <recommendedName>
        <fullName evidence="3">Thioredoxin domain-containing protein</fullName>
    </recommendedName>
</protein>
<evidence type="ECO:0000313" key="2">
    <source>
        <dbReference type="Proteomes" id="UP000002718"/>
    </source>
</evidence>
<sequence length="103" mass="10768">MATVIGGASGGSSPSIFIFLERSTMKTPATFYHAGCPVCVEAEHQIAEALDPDRYEVELVHLGEQKDRIAAAEAAGVKSVPALVINGAPFHINFGAPMSALKS</sequence>
<dbReference type="AlphaFoldDB" id="Q2YCL6"/>
<proteinExistence type="predicted"/>
<dbReference type="EMBL" id="CP000103">
    <property type="protein sequence ID" value="ABB73505.1"/>
    <property type="molecule type" value="Genomic_DNA"/>
</dbReference>
<dbReference type="InterPro" id="IPR036249">
    <property type="entry name" value="Thioredoxin-like_sf"/>
</dbReference>
<accession>Q2YCL6</accession>
<evidence type="ECO:0008006" key="3">
    <source>
        <dbReference type="Google" id="ProtNLM"/>
    </source>
</evidence>
<dbReference type="Proteomes" id="UP000002718">
    <property type="component" value="Chromosome"/>
</dbReference>
<dbReference type="eggNOG" id="COG0695">
    <property type="taxonomic scope" value="Bacteria"/>
</dbReference>
<dbReference type="HOGENOM" id="CLU_178478_0_0_4"/>
<dbReference type="Gene3D" id="3.40.30.10">
    <property type="entry name" value="Glutaredoxin"/>
    <property type="match status" value="1"/>
</dbReference>
<organism evidence="1 2">
    <name type="scientific">Nitrosospira multiformis (strain ATCC 25196 / NCIMB 11849 / C 71)</name>
    <dbReference type="NCBI Taxonomy" id="323848"/>
    <lineage>
        <taxon>Bacteria</taxon>
        <taxon>Pseudomonadati</taxon>
        <taxon>Pseudomonadota</taxon>
        <taxon>Betaproteobacteria</taxon>
        <taxon>Nitrosomonadales</taxon>
        <taxon>Nitrosomonadaceae</taxon>
        <taxon>Nitrosospira</taxon>
    </lineage>
</organism>
<reference evidence="1 2" key="2">
    <citation type="journal article" date="2008" name="Appl. Environ. Microbiol.">
        <title>Complete genome sequence of Nitrosospira multiformis, an ammonia-oxidizing bacterium from the soil environment.</title>
        <authorList>
            <person name="Norton J.M."/>
            <person name="Klotz M.G."/>
            <person name="Stein L.Y."/>
            <person name="Arp D.J."/>
            <person name="Bottomley P.J."/>
            <person name="Chain P.S."/>
            <person name="Hauser L.J."/>
            <person name="Land M.L."/>
            <person name="Larimer F.W."/>
            <person name="Shin M.W."/>
            <person name="Starkenburg S.R."/>
        </authorList>
    </citation>
    <scope>NUCLEOTIDE SEQUENCE [LARGE SCALE GENOMIC DNA]</scope>
    <source>
        <strain evidence="2">ATCC 25196 / NCIMB 11849 / C 71</strain>
    </source>
</reference>
<dbReference type="KEGG" id="nmu:Nmul_A0197"/>
<name>Q2YCL6_NITMU</name>
<dbReference type="STRING" id="323848.Nmul_A0197"/>